<keyword evidence="1" id="KW-0446">Lipid-binding</keyword>
<dbReference type="InterPro" id="IPR000566">
    <property type="entry name" value="Lipocln_cytosolic_FA-bd_dom"/>
</dbReference>
<feature type="non-terminal residue" evidence="3">
    <location>
        <position position="124"/>
    </location>
</feature>
<dbReference type="PANTHER" id="PTHR37437:SF1">
    <property type="entry name" value="LIPOCALIN-RELATED PROTEIN"/>
    <property type="match status" value="1"/>
</dbReference>
<comment type="caution">
    <text evidence="3">The sequence shown here is derived from an EMBL/GenBank/DDBJ whole genome shotgun (WGS) entry which is preliminary data.</text>
</comment>
<dbReference type="OrthoDB" id="565904at2759"/>
<keyword evidence="4" id="KW-1185">Reference proteome</keyword>
<dbReference type="Proteomes" id="UP000749559">
    <property type="component" value="Unassembled WGS sequence"/>
</dbReference>
<dbReference type="CDD" id="cd19438">
    <property type="entry name" value="lipocalin_Blc-like"/>
    <property type="match status" value="1"/>
</dbReference>
<reference evidence="3" key="1">
    <citation type="submission" date="2022-03" db="EMBL/GenBank/DDBJ databases">
        <authorList>
            <person name="Martin C."/>
        </authorList>
    </citation>
    <scope>NUCLEOTIDE SEQUENCE</scope>
</reference>
<dbReference type="InterPro" id="IPR047202">
    <property type="entry name" value="Lipocalin_Blc-like_dom"/>
</dbReference>
<dbReference type="SUPFAM" id="SSF50814">
    <property type="entry name" value="Lipocalins"/>
    <property type="match status" value="1"/>
</dbReference>
<dbReference type="InterPro" id="IPR012674">
    <property type="entry name" value="Calycin"/>
</dbReference>
<proteinExistence type="predicted"/>
<dbReference type="Gene3D" id="2.40.128.20">
    <property type="match status" value="1"/>
</dbReference>
<organism evidence="3 4">
    <name type="scientific">Owenia fusiformis</name>
    <name type="common">Polychaete worm</name>
    <dbReference type="NCBI Taxonomy" id="6347"/>
    <lineage>
        <taxon>Eukaryota</taxon>
        <taxon>Metazoa</taxon>
        <taxon>Spiralia</taxon>
        <taxon>Lophotrochozoa</taxon>
        <taxon>Annelida</taxon>
        <taxon>Polychaeta</taxon>
        <taxon>Sedentaria</taxon>
        <taxon>Canalipalpata</taxon>
        <taxon>Sabellida</taxon>
        <taxon>Oweniida</taxon>
        <taxon>Oweniidae</taxon>
        <taxon>Owenia</taxon>
    </lineage>
</organism>
<dbReference type="GO" id="GO:0008289">
    <property type="term" value="F:lipid binding"/>
    <property type="evidence" value="ECO:0007669"/>
    <property type="project" value="UniProtKB-KW"/>
</dbReference>
<evidence type="ECO:0000313" key="4">
    <source>
        <dbReference type="Proteomes" id="UP000749559"/>
    </source>
</evidence>
<gene>
    <name evidence="3" type="ORF">OFUS_LOCUS12351</name>
</gene>
<feature type="non-terminal residue" evidence="3">
    <location>
        <position position="1"/>
    </location>
</feature>
<evidence type="ECO:0000256" key="1">
    <source>
        <dbReference type="ARBA" id="ARBA00023121"/>
    </source>
</evidence>
<evidence type="ECO:0000313" key="3">
    <source>
        <dbReference type="EMBL" id="CAH1786456.1"/>
    </source>
</evidence>
<name>A0A8S4NX81_OWEFU</name>
<dbReference type="PANTHER" id="PTHR37437">
    <property type="entry name" value="LIPOCALIN-RELATED PROTEIN-RELATED"/>
    <property type="match status" value="1"/>
</dbReference>
<dbReference type="AlphaFoldDB" id="A0A8S4NX81"/>
<protein>
    <recommendedName>
        <fullName evidence="2">Lipocalin/cytosolic fatty-acid binding domain-containing protein</fullName>
    </recommendedName>
</protein>
<accession>A0A8S4NX81</accession>
<feature type="domain" description="Lipocalin/cytosolic fatty-acid binding" evidence="2">
    <location>
        <begin position="2"/>
        <end position="102"/>
    </location>
</feature>
<sequence length="124" mass="13883">RNAVCITADYRAINATTISVLNSNRIKTPDGPLDQITGFGYKTETEGQLSVQLAGVPVAAPYWIIKLGPVVNGQYQYSIVSDPIRYALFVLARDPQEFAEKYDKEVLSYLEGEKFTDFENKPME</sequence>
<dbReference type="EMBL" id="CAIIXF020000006">
    <property type="protein sequence ID" value="CAH1786456.1"/>
    <property type="molecule type" value="Genomic_DNA"/>
</dbReference>
<dbReference type="Pfam" id="PF08212">
    <property type="entry name" value="Lipocalin_2"/>
    <property type="match status" value="1"/>
</dbReference>
<evidence type="ECO:0000259" key="2">
    <source>
        <dbReference type="Pfam" id="PF08212"/>
    </source>
</evidence>